<feature type="domain" description="Helix-turn-helix" evidence="1">
    <location>
        <begin position="14"/>
        <end position="56"/>
    </location>
</feature>
<proteinExistence type="predicted"/>
<keyword evidence="3" id="KW-1185">Reference proteome</keyword>
<dbReference type="GO" id="GO:0003677">
    <property type="term" value="F:DNA binding"/>
    <property type="evidence" value="ECO:0007669"/>
    <property type="project" value="UniProtKB-KW"/>
</dbReference>
<sequence length="70" mass="7084">MGVEELLALPATVNVATAARALGISRNKAYVLIGKGEFPVPTLPLGGTVRVPTAALWKALGVDRTAGADG</sequence>
<organism evidence="2 3">
    <name type="scientific">Actinacidiphila acididurans</name>
    <dbReference type="NCBI Taxonomy" id="2784346"/>
    <lineage>
        <taxon>Bacteria</taxon>
        <taxon>Bacillati</taxon>
        <taxon>Actinomycetota</taxon>
        <taxon>Actinomycetes</taxon>
        <taxon>Kitasatosporales</taxon>
        <taxon>Streptomycetaceae</taxon>
        <taxon>Actinacidiphila</taxon>
    </lineage>
</organism>
<name>A0ABS2TSQ5_9ACTN</name>
<reference evidence="2 3" key="1">
    <citation type="submission" date="2021-01" db="EMBL/GenBank/DDBJ databases">
        <title>Streptomyces acididurans sp. nov., isolated from a peat swamp forest soil.</title>
        <authorList>
            <person name="Chantavorakit T."/>
            <person name="Duangmal K."/>
        </authorList>
    </citation>
    <scope>NUCLEOTIDE SEQUENCE [LARGE SCALE GENOMIC DNA]</scope>
    <source>
        <strain evidence="2 3">KK5PA1</strain>
    </source>
</reference>
<gene>
    <name evidence="2" type="ORF">ITX44_12205</name>
</gene>
<evidence type="ECO:0000259" key="1">
    <source>
        <dbReference type="Pfam" id="PF12728"/>
    </source>
</evidence>
<comment type="caution">
    <text evidence="2">The sequence shown here is derived from an EMBL/GenBank/DDBJ whole genome shotgun (WGS) entry which is preliminary data.</text>
</comment>
<protein>
    <submittedName>
        <fullName evidence="2">DNA-binding protein</fullName>
    </submittedName>
</protein>
<evidence type="ECO:0000313" key="3">
    <source>
        <dbReference type="Proteomes" id="UP000749040"/>
    </source>
</evidence>
<accession>A0ABS2TSQ5</accession>
<dbReference type="Proteomes" id="UP000749040">
    <property type="component" value="Unassembled WGS sequence"/>
</dbReference>
<evidence type="ECO:0000313" key="2">
    <source>
        <dbReference type="EMBL" id="MBM9505295.1"/>
    </source>
</evidence>
<dbReference type="InterPro" id="IPR041657">
    <property type="entry name" value="HTH_17"/>
</dbReference>
<dbReference type="EMBL" id="JADKYB010000005">
    <property type="protein sequence ID" value="MBM9505295.1"/>
    <property type="molecule type" value="Genomic_DNA"/>
</dbReference>
<keyword evidence="2" id="KW-0238">DNA-binding</keyword>
<dbReference type="Pfam" id="PF12728">
    <property type="entry name" value="HTH_17"/>
    <property type="match status" value="1"/>
</dbReference>